<keyword evidence="5 15" id="KW-0812">Transmembrane</keyword>
<evidence type="ECO:0000256" key="2">
    <source>
        <dbReference type="ARBA" id="ARBA00009295"/>
    </source>
</evidence>
<evidence type="ECO:0000256" key="1">
    <source>
        <dbReference type="ARBA" id="ARBA00004141"/>
    </source>
</evidence>
<dbReference type="EMBL" id="KN840448">
    <property type="protein sequence ID" value="KIP11139.1"/>
    <property type="molecule type" value="Genomic_DNA"/>
</dbReference>
<keyword evidence="11 14" id="KW-0443">Lipid metabolism</keyword>
<dbReference type="CDD" id="cd03505">
    <property type="entry name" value="Delta9-FADS-like"/>
    <property type="match status" value="1"/>
</dbReference>
<evidence type="ECO:0000256" key="4">
    <source>
        <dbReference type="ARBA" id="ARBA00022617"/>
    </source>
</evidence>
<dbReference type="GO" id="GO:0020037">
    <property type="term" value="F:heme binding"/>
    <property type="evidence" value="ECO:0007669"/>
    <property type="project" value="InterPro"/>
</dbReference>
<evidence type="ECO:0000256" key="3">
    <source>
        <dbReference type="ARBA" id="ARBA00022516"/>
    </source>
</evidence>
<sequence length="406" mass="45741">MRKTTISKTRDEAGERIWWTNALLFVTVHLAAFGGIYLYPLRTTCKSTLVLSFILWQVACFSVTIGYHRLYAHKSFTASFGTRAVLALLGTSAFQGSIKWWVLRHRLHHVRSPANHQWYAATRGLVWSHIGWIFYKQHYARLYLIEKEDLEDDPVVRFQHEHYIPLAVLTSFVVPALIGNLWGDALGAFIWGGLVIAFAFSLAHWDGLQPYTDENTSRGNLITALLTCGEGNHNFHAFPHDFRSGPSSFDWDPSKWIILLLQHFGLASSLRRAPDADLLHARQQMQLKAHHMGADRTNVPADPSVPVMTAAQVCEYVKCNKDACVLIVDDNIVNVAGYLEDHPGGASILRKYSLTVPLTETTDEREAVFSVKQKATPAFHGGMNNHSRIAWGKLQEYTIAQLCDSE</sequence>
<organism evidence="18 19">
    <name type="scientific">Phlebiopsis gigantea (strain 11061_1 CR5-6)</name>
    <name type="common">White-rot fungus</name>
    <name type="synonym">Peniophora gigantea</name>
    <dbReference type="NCBI Taxonomy" id="745531"/>
    <lineage>
        <taxon>Eukaryota</taxon>
        <taxon>Fungi</taxon>
        <taxon>Dikarya</taxon>
        <taxon>Basidiomycota</taxon>
        <taxon>Agaricomycotina</taxon>
        <taxon>Agaricomycetes</taxon>
        <taxon>Polyporales</taxon>
        <taxon>Phanerochaetaceae</taxon>
        <taxon>Phlebiopsis</taxon>
    </lineage>
</organism>
<comment type="function">
    <text evidence="14">Stearoyl-CoA desaturase that utilizes O(2) and electrons from reduced cytochrome b5 to introduce the first double bond into saturated fatty acyl-CoA substrates.</text>
</comment>
<gene>
    <name evidence="18" type="ORF">PHLGIDRAFT_100083</name>
</gene>
<evidence type="ECO:0000256" key="15">
    <source>
        <dbReference type="RuleBase" id="RU000581"/>
    </source>
</evidence>
<evidence type="ECO:0000313" key="18">
    <source>
        <dbReference type="EMBL" id="KIP11139.1"/>
    </source>
</evidence>
<dbReference type="InterPro" id="IPR001199">
    <property type="entry name" value="Cyt_B5-like_heme/steroid-bd"/>
</dbReference>
<comment type="cofactor">
    <cofactor evidence="14">
        <name>Fe(2+)</name>
        <dbReference type="ChEBI" id="CHEBI:29033"/>
    </cofactor>
    <text evidence="14">Expected to bind 2 Fe(2+) ions per subunit.</text>
</comment>
<evidence type="ECO:0000256" key="7">
    <source>
        <dbReference type="ARBA" id="ARBA00022832"/>
    </source>
</evidence>
<dbReference type="PRINTS" id="PR00075">
    <property type="entry name" value="FACDDSATRASE"/>
</dbReference>
<evidence type="ECO:0000256" key="10">
    <source>
        <dbReference type="ARBA" id="ARBA00023004"/>
    </source>
</evidence>
<comment type="similarity">
    <text evidence="2 14 15">Belongs to the fatty acid desaturase type 1 family.</text>
</comment>
<keyword evidence="10 14" id="KW-0408">Iron</keyword>
<dbReference type="InterPro" id="IPR009160">
    <property type="entry name" value="Acyl-CoA_deSatase_haem/ster-bd"/>
</dbReference>
<dbReference type="Gene3D" id="3.10.120.10">
    <property type="entry name" value="Cytochrome b5-like heme/steroid binding domain"/>
    <property type="match status" value="1"/>
</dbReference>
<feature type="transmembrane region" description="Helical" evidence="16">
    <location>
        <begin position="47"/>
        <end position="68"/>
    </location>
</feature>
<dbReference type="PIRSF" id="PIRSF000345">
    <property type="entry name" value="OLE1"/>
    <property type="match status" value="1"/>
</dbReference>
<keyword evidence="7 14" id="KW-0276">Fatty acid metabolism</keyword>
<dbReference type="PROSITE" id="PS50255">
    <property type="entry name" value="CYTOCHROME_B5_2"/>
    <property type="match status" value="1"/>
</dbReference>
<keyword evidence="13 14" id="KW-0275">Fatty acid biosynthesis</keyword>
<dbReference type="GO" id="GO:0006636">
    <property type="term" value="P:unsaturated fatty acid biosynthetic process"/>
    <property type="evidence" value="ECO:0007669"/>
    <property type="project" value="UniProtKB-UniRule"/>
</dbReference>
<dbReference type="InterPro" id="IPR036400">
    <property type="entry name" value="Cyt_B5-like_heme/steroid_sf"/>
</dbReference>
<dbReference type="AlphaFoldDB" id="A0A0C3P074"/>
<dbReference type="EC" id="1.14.19.1" evidence="14"/>
<proteinExistence type="inferred from homology"/>
<feature type="transmembrane region" description="Helical" evidence="16">
    <location>
        <begin position="163"/>
        <end position="182"/>
    </location>
</feature>
<dbReference type="PANTHER" id="PTHR11351">
    <property type="entry name" value="ACYL-COA DESATURASE"/>
    <property type="match status" value="1"/>
</dbReference>
<keyword evidence="12 16" id="KW-0472">Membrane</keyword>
<evidence type="ECO:0000256" key="11">
    <source>
        <dbReference type="ARBA" id="ARBA00023098"/>
    </source>
</evidence>
<reference evidence="18 19" key="1">
    <citation type="journal article" date="2014" name="PLoS Genet.">
        <title>Analysis of the Phlebiopsis gigantea genome, transcriptome and secretome provides insight into its pioneer colonization strategies of wood.</title>
        <authorList>
            <person name="Hori C."/>
            <person name="Ishida T."/>
            <person name="Igarashi K."/>
            <person name="Samejima M."/>
            <person name="Suzuki H."/>
            <person name="Master E."/>
            <person name="Ferreira P."/>
            <person name="Ruiz-Duenas F.J."/>
            <person name="Held B."/>
            <person name="Canessa P."/>
            <person name="Larrondo L.F."/>
            <person name="Schmoll M."/>
            <person name="Druzhinina I.S."/>
            <person name="Kubicek C.P."/>
            <person name="Gaskell J.A."/>
            <person name="Kersten P."/>
            <person name="St John F."/>
            <person name="Glasner J."/>
            <person name="Sabat G."/>
            <person name="Splinter BonDurant S."/>
            <person name="Syed K."/>
            <person name="Yadav J."/>
            <person name="Mgbeahuruike A.C."/>
            <person name="Kovalchuk A."/>
            <person name="Asiegbu F.O."/>
            <person name="Lackner G."/>
            <person name="Hoffmeister D."/>
            <person name="Rencoret J."/>
            <person name="Gutierrez A."/>
            <person name="Sun H."/>
            <person name="Lindquist E."/>
            <person name="Barry K."/>
            <person name="Riley R."/>
            <person name="Grigoriev I.V."/>
            <person name="Henrissat B."/>
            <person name="Kues U."/>
            <person name="Berka R.M."/>
            <person name="Martinez A.T."/>
            <person name="Covert S.F."/>
            <person name="Blanchette R.A."/>
            <person name="Cullen D."/>
        </authorList>
    </citation>
    <scope>NUCLEOTIDE SEQUENCE [LARGE SCALE GENOMIC DNA]</scope>
    <source>
        <strain evidence="18 19">11061_1 CR5-6</strain>
    </source>
</reference>
<dbReference type="OrthoDB" id="10260134at2759"/>
<keyword evidence="14" id="KW-0813">Transport</keyword>
<protein>
    <recommendedName>
        <fullName evidence="14">Acyl-CoA desaturase</fullName>
        <ecNumber evidence="14">1.14.19.1</ecNumber>
    </recommendedName>
</protein>
<keyword evidence="3 14" id="KW-0444">Lipid biosynthesis</keyword>
<feature type="domain" description="Cytochrome b5 heme-binding" evidence="17">
    <location>
        <begin position="305"/>
        <end position="403"/>
    </location>
</feature>
<dbReference type="STRING" id="745531.A0A0C3P074"/>
<comment type="catalytic activity">
    <reaction evidence="14">
        <text>octadecanoyl-CoA + 2 Fe(II)-[cytochrome b5] + O2 + 2 H(+) = (9Z)-octadecenoyl-CoA + 2 Fe(III)-[cytochrome b5] + 2 H2O</text>
        <dbReference type="Rhea" id="RHEA:19721"/>
        <dbReference type="Rhea" id="RHEA-COMP:10438"/>
        <dbReference type="Rhea" id="RHEA-COMP:10439"/>
        <dbReference type="ChEBI" id="CHEBI:15377"/>
        <dbReference type="ChEBI" id="CHEBI:15378"/>
        <dbReference type="ChEBI" id="CHEBI:15379"/>
        <dbReference type="ChEBI" id="CHEBI:29033"/>
        <dbReference type="ChEBI" id="CHEBI:29034"/>
        <dbReference type="ChEBI" id="CHEBI:57387"/>
        <dbReference type="ChEBI" id="CHEBI:57394"/>
        <dbReference type="EC" id="1.14.19.1"/>
    </reaction>
</comment>
<name>A0A0C3P074_PHLG1</name>
<dbReference type="SUPFAM" id="SSF55856">
    <property type="entry name" value="Cytochrome b5-like heme/steroid binding domain"/>
    <property type="match status" value="1"/>
</dbReference>
<keyword evidence="6 14" id="KW-0479">Metal-binding</keyword>
<evidence type="ECO:0000256" key="6">
    <source>
        <dbReference type="ARBA" id="ARBA00022723"/>
    </source>
</evidence>
<comment type="subcellular location">
    <subcellularLocation>
        <location evidence="1">Membrane</location>
        <topology evidence="1">Multi-pass membrane protein</topology>
    </subcellularLocation>
</comment>
<feature type="transmembrane region" description="Helical" evidence="16">
    <location>
        <begin position="21"/>
        <end position="41"/>
    </location>
</feature>
<dbReference type="Proteomes" id="UP000053257">
    <property type="component" value="Unassembled WGS sequence"/>
</dbReference>
<evidence type="ECO:0000256" key="5">
    <source>
        <dbReference type="ARBA" id="ARBA00022692"/>
    </source>
</evidence>
<keyword evidence="8 16" id="KW-1133">Transmembrane helix</keyword>
<dbReference type="HOGENOM" id="CLU_027359_3_0_1"/>
<evidence type="ECO:0000256" key="12">
    <source>
        <dbReference type="ARBA" id="ARBA00023136"/>
    </source>
</evidence>
<evidence type="ECO:0000256" key="8">
    <source>
        <dbReference type="ARBA" id="ARBA00022989"/>
    </source>
</evidence>
<keyword evidence="4 14" id="KW-0349">Heme</keyword>
<dbReference type="PROSITE" id="PS00191">
    <property type="entry name" value="CYTOCHROME_B5_1"/>
    <property type="match status" value="1"/>
</dbReference>
<evidence type="ECO:0000313" key="19">
    <source>
        <dbReference type="Proteomes" id="UP000053257"/>
    </source>
</evidence>
<comment type="domain">
    <text evidence="15">The histidine box domains are involved in binding the catalytic metal ions.</text>
</comment>
<evidence type="ECO:0000259" key="17">
    <source>
        <dbReference type="PROSITE" id="PS50255"/>
    </source>
</evidence>
<dbReference type="GO" id="GO:0005506">
    <property type="term" value="F:iron ion binding"/>
    <property type="evidence" value="ECO:0007669"/>
    <property type="project" value="TreeGrafter"/>
</dbReference>
<dbReference type="InterPro" id="IPR018506">
    <property type="entry name" value="Cyt_B5_heme-BS"/>
</dbReference>
<accession>A0A0C3P074</accession>
<keyword evidence="14" id="KW-0249">Electron transport</keyword>
<dbReference type="InterPro" id="IPR015876">
    <property type="entry name" value="Acyl-CoA_DS"/>
</dbReference>
<evidence type="ECO:0000256" key="16">
    <source>
        <dbReference type="SAM" id="Phobius"/>
    </source>
</evidence>
<dbReference type="PANTHER" id="PTHR11351:SF31">
    <property type="entry name" value="DESATURASE 1, ISOFORM A-RELATED"/>
    <property type="match status" value="1"/>
</dbReference>
<feature type="transmembrane region" description="Helical" evidence="16">
    <location>
        <begin position="80"/>
        <end position="98"/>
    </location>
</feature>
<evidence type="ECO:0000256" key="13">
    <source>
        <dbReference type="ARBA" id="ARBA00023160"/>
    </source>
</evidence>
<dbReference type="GO" id="GO:0005789">
    <property type="term" value="C:endoplasmic reticulum membrane"/>
    <property type="evidence" value="ECO:0007669"/>
    <property type="project" value="TreeGrafter"/>
</dbReference>
<evidence type="ECO:0000256" key="14">
    <source>
        <dbReference type="PIRNR" id="PIRNR000345"/>
    </source>
</evidence>
<feature type="transmembrane region" description="Helical" evidence="16">
    <location>
        <begin position="118"/>
        <end position="135"/>
    </location>
</feature>
<evidence type="ECO:0000256" key="9">
    <source>
        <dbReference type="ARBA" id="ARBA00023002"/>
    </source>
</evidence>
<dbReference type="GO" id="GO:0004768">
    <property type="term" value="F:stearoyl-CoA 9-desaturase activity"/>
    <property type="evidence" value="ECO:0007669"/>
    <property type="project" value="UniProtKB-UniRule"/>
</dbReference>
<keyword evidence="19" id="KW-1185">Reference proteome</keyword>
<keyword evidence="9 14" id="KW-0560">Oxidoreductase</keyword>
<feature type="transmembrane region" description="Helical" evidence="16">
    <location>
        <begin position="188"/>
        <end position="208"/>
    </location>
</feature>